<reference evidence="2" key="1">
    <citation type="submission" date="2022-11" db="UniProtKB">
        <authorList>
            <consortium name="WormBaseParasite"/>
        </authorList>
    </citation>
    <scope>IDENTIFICATION</scope>
</reference>
<sequence length="334" mass="37000">MLCCVCYFLLLIPLCYLIRYFRGLVKVANLSEKAVFISGCDSGFGRSLALKCAERGMTVFAGCLTKKGEHSLKNEAGEACGSLRTVHLDITNQESVEKAVVFTEMQLSGNLQLWALVNNAGFLALYGPDDWCSIEDYEHSLKVNTLGHIRVIHAFRHLLERSKGRIITVTGAASRLATTGAAAYSVAQFATKAYMNALRYEVRPFGITCCTIELGTFRTSFIDSASINALLNSSWEKLTHKKKAKYGEDFKNMYIAGVDRKIQKGSSPCLDRVVACYDHAITARYPRYHYRCGCDAHFFAVLSCLPTAFADSIMLTLCKTSVIPAVVTKDKKQQ</sequence>
<dbReference type="PANTHER" id="PTHR43313">
    <property type="entry name" value="SHORT-CHAIN DEHYDROGENASE/REDUCTASE FAMILY 9C"/>
    <property type="match status" value="1"/>
</dbReference>
<evidence type="ECO:0000313" key="2">
    <source>
        <dbReference type="WBParaSite" id="PgR003_g023_t04"/>
    </source>
</evidence>
<evidence type="ECO:0000313" key="1">
    <source>
        <dbReference type="Proteomes" id="UP000887569"/>
    </source>
</evidence>
<dbReference type="Gene3D" id="3.40.50.720">
    <property type="entry name" value="NAD(P)-binding Rossmann-like Domain"/>
    <property type="match status" value="1"/>
</dbReference>
<protein>
    <submittedName>
        <fullName evidence="2">Uncharacterized protein</fullName>
    </submittedName>
</protein>
<accession>A0A915A8D3</accession>
<dbReference type="Pfam" id="PF00106">
    <property type="entry name" value="adh_short"/>
    <property type="match status" value="1"/>
</dbReference>
<dbReference type="SUPFAM" id="SSF51735">
    <property type="entry name" value="NAD(P)-binding Rossmann-fold domains"/>
    <property type="match status" value="1"/>
</dbReference>
<proteinExistence type="predicted"/>
<organism evidence="1 2">
    <name type="scientific">Parascaris univalens</name>
    <name type="common">Nematode worm</name>
    <dbReference type="NCBI Taxonomy" id="6257"/>
    <lineage>
        <taxon>Eukaryota</taxon>
        <taxon>Metazoa</taxon>
        <taxon>Ecdysozoa</taxon>
        <taxon>Nematoda</taxon>
        <taxon>Chromadorea</taxon>
        <taxon>Rhabditida</taxon>
        <taxon>Spirurina</taxon>
        <taxon>Ascaridomorpha</taxon>
        <taxon>Ascaridoidea</taxon>
        <taxon>Ascarididae</taxon>
        <taxon>Parascaris</taxon>
    </lineage>
</organism>
<keyword evidence="1" id="KW-1185">Reference proteome</keyword>
<dbReference type="PRINTS" id="PR00081">
    <property type="entry name" value="GDHRDH"/>
</dbReference>
<dbReference type="GO" id="GO:0016491">
    <property type="term" value="F:oxidoreductase activity"/>
    <property type="evidence" value="ECO:0007669"/>
    <property type="project" value="TreeGrafter"/>
</dbReference>
<dbReference type="InterPro" id="IPR002347">
    <property type="entry name" value="SDR_fam"/>
</dbReference>
<name>A0A915A8D3_PARUN</name>
<dbReference type="GO" id="GO:0008202">
    <property type="term" value="P:steroid metabolic process"/>
    <property type="evidence" value="ECO:0007669"/>
    <property type="project" value="TreeGrafter"/>
</dbReference>
<dbReference type="AlphaFoldDB" id="A0A915A8D3"/>
<dbReference type="InterPro" id="IPR036291">
    <property type="entry name" value="NAD(P)-bd_dom_sf"/>
</dbReference>
<dbReference type="PANTHER" id="PTHR43313:SF34">
    <property type="entry name" value="RETINOL DEHYDROGENASE 7"/>
    <property type="match status" value="1"/>
</dbReference>
<dbReference type="WBParaSite" id="PgR003_g023_t04">
    <property type="protein sequence ID" value="PgR003_g023_t04"/>
    <property type="gene ID" value="PgR003_g023"/>
</dbReference>
<dbReference type="Proteomes" id="UP000887569">
    <property type="component" value="Unplaced"/>
</dbReference>